<protein>
    <submittedName>
        <fullName evidence="2">Uncharacterized protein</fullName>
    </submittedName>
</protein>
<feature type="transmembrane region" description="Helical" evidence="1">
    <location>
        <begin position="6"/>
        <end position="32"/>
    </location>
</feature>
<keyword evidence="1" id="KW-1133">Transmembrane helix</keyword>
<evidence type="ECO:0000313" key="3">
    <source>
        <dbReference type="Proteomes" id="UP000057389"/>
    </source>
</evidence>
<feature type="transmembrane region" description="Helical" evidence="1">
    <location>
        <begin position="73"/>
        <end position="96"/>
    </location>
</feature>
<dbReference type="GeneID" id="300178755"/>
<dbReference type="OrthoDB" id="6388327at2"/>
<keyword evidence="3" id="KW-1185">Reference proteome</keyword>
<reference evidence="2 3" key="1">
    <citation type="submission" date="2015-11" db="EMBL/GenBank/DDBJ databases">
        <title>Draft WGS of Vibrio toranzoniae.</title>
        <authorList>
            <person name="Lasa A."/>
            <person name="Romalde J.L."/>
        </authorList>
    </citation>
    <scope>NUCLEOTIDE SEQUENCE [LARGE SCALE GENOMIC DNA]</scope>
    <source>
        <strain evidence="2 3">Vb 10.8</strain>
    </source>
</reference>
<organism evidence="2 3">
    <name type="scientific">Vibrio toranzoniae</name>
    <dbReference type="NCBI Taxonomy" id="1194427"/>
    <lineage>
        <taxon>Bacteria</taxon>
        <taxon>Pseudomonadati</taxon>
        <taxon>Pseudomonadota</taxon>
        <taxon>Gammaproteobacteria</taxon>
        <taxon>Vibrionales</taxon>
        <taxon>Vibrionaceae</taxon>
        <taxon>Vibrio</taxon>
    </lineage>
</organism>
<sequence length="109" mass="12357">MNIPKLVSFAIFLGLIAMAVGLLTFTLSWNLWGFFGGPLPGYQIFLFPGNLTLIYFWHPIFTEEVNFWPKLFMLLFGQLLIVTSCVLVITFLKGVVCTKLHNKALKSDL</sequence>
<evidence type="ECO:0000313" key="2">
    <source>
        <dbReference type="EMBL" id="KWT99101.1"/>
    </source>
</evidence>
<comment type="caution">
    <text evidence="2">The sequence shown here is derived from an EMBL/GenBank/DDBJ whole genome shotgun (WGS) entry which is preliminary data.</text>
</comment>
<proteinExistence type="predicted"/>
<keyword evidence="1" id="KW-0472">Membrane</keyword>
<evidence type="ECO:0000256" key="1">
    <source>
        <dbReference type="SAM" id="Phobius"/>
    </source>
</evidence>
<accession>A0A109D563</accession>
<dbReference type="RefSeq" id="WP_060469658.1">
    <property type="nucleotide sequence ID" value="NZ_AP025514.1"/>
</dbReference>
<keyword evidence="1" id="KW-0812">Transmembrane</keyword>
<dbReference type="EMBL" id="LMXU01000039">
    <property type="protein sequence ID" value="KWT99101.1"/>
    <property type="molecule type" value="Genomic_DNA"/>
</dbReference>
<dbReference type="Proteomes" id="UP000057389">
    <property type="component" value="Unassembled WGS sequence"/>
</dbReference>
<feature type="transmembrane region" description="Helical" evidence="1">
    <location>
        <begin position="44"/>
        <end position="61"/>
    </location>
</feature>
<dbReference type="AlphaFoldDB" id="A0A109D563"/>
<gene>
    <name evidence="2" type="ORF">APQ14_18750</name>
</gene>
<name>A0A109D563_9VIBR</name>